<reference evidence="2" key="2">
    <citation type="journal article" date="2024" name="Antonie Van Leeuwenhoek">
        <title>Roseihalotalea indica gen. nov., sp. nov., a halophilic Bacteroidetes from mesopelagic Southwest Indian Ocean with higher carbohydrate metabolic potential.</title>
        <authorList>
            <person name="Chen B."/>
            <person name="Zhang M."/>
            <person name="Lin D."/>
            <person name="Ye J."/>
            <person name="Tang K."/>
        </authorList>
    </citation>
    <scope>NUCLEOTIDE SEQUENCE</scope>
    <source>
        <strain evidence="2">TK19036</strain>
    </source>
</reference>
<dbReference type="EMBL" id="CP120682">
    <property type="protein sequence ID" value="WKN34361.1"/>
    <property type="molecule type" value="Genomic_DNA"/>
</dbReference>
<proteinExistence type="predicted"/>
<accession>A0AA49JC54</accession>
<dbReference type="PANTHER" id="PTHR36173">
    <property type="entry name" value="RIBONUCLEASE VAPC16-RELATED"/>
    <property type="match status" value="1"/>
</dbReference>
<protein>
    <submittedName>
        <fullName evidence="2">Type II toxin-antitoxin system VapC family toxin</fullName>
    </submittedName>
</protein>
<evidence type="ECO:0000313" key="2">
    <source>
        <dbReference type="EMBL" id="WKN34361.1"/>
    </source>
</evidence>
<organism evidence="2">
    <name type="scientific">Roseihalotalea indica</name>
    <dbReference type="NCBI Taxonomy" id="2867963"/>
    <lineage>
        <taxon>Bacteria</taxon>
        <taxon>Pseudomonadati</taxon>
        <taxon>Bacteroidota</taxon>
        <taxon>Cytophagia</taxon>
        <taxon>Cytophagales</taxon>
        <taxon>Catalimonadaceae</taxon>
        <taxon>Roseihalotalea</taxon>
    </lineage>
</organism>
<feature type="domain" description="PIN" evidence="1">
    <location>
        <begin position="3"/>
        <end position="122"/>
    </location>
</feature>
<sequence length="127" mass="14861">MKYLLDTNALLWAMENDGHLTEKAREAIINGDNDIYVSIASLWEIAIKLSINKLDLTKTIDEIIQEMEHQGMFILQISLNAIRNVRNMPFHHRDPFDRLIIAQAQADDLIVITKDEIFEEYQVKLHW</sequence>
<dbReference type="SUPFAM" id="SSF88723">
    <property type="entry name" value="PIN domain-like"/>
    <property type="match status" value="1"/>
</dbReference>
<dbReference type="InterPro" id="IPR002716">
    <property type="entry name" value="PIN_dom"/>
</dbReference>
<dbReference type="AlphaFoldDB" id="A0AA49JC54"/>
<dbReference type="InterPro" id="IPR029060">
    <property type="entry name" value="PIN-like_dom_sf"/>
</dbReference>
<dbReference type="CDD" id="cd09872">
    <property type="entry name" value="PIN_Sll0205-like"/>
    <property type="match status" value="1"/>
</dbReference>
<evidence type="ECO:0000259" key="1">
    <source>
        <dbReference type="Pfam" id="PF01850"/>
    </source>
</evidence>
<dbReference type="Pfam" id="PF01850">
    <property type="entry name" value="PIN"/>
    <property type="match status" value="1"/>
</dbReference>
<dbReference type="InterPro" id="IPR052919">
    <property type="entry name" value="TA_system_RNase"/>
</dbReference>
<name>A0AA49JC54_9BACT</name>
<dbReference type="PANTHER" id="PTHR36173:SF2">
    <property type="entry name" value="RIBONUCLEASE VAPC16"/>
    <property type="match status" value="1"/>
</dbReference>
<reference evidence="2" key="1">
    <citation type="journal article" date="2023" name="Comput. Struct. Biotechnol. J.">
        <title>Discovery of a novel marine Bacteroidetes with a rich repertoire of carbohydrate-active enzymes.</title>
        <authorList>
            <person name="Chen B."/>
            <person name="Liu G."/>
            <person name="Chen Q."/>
            <person name="Wang H."/>
            <person name="Liu L."/>
            <person name="Tang K."/>
        </authorList>
    </citation>
    <scope>NUCLEOTIDE SEQUENCE</scope>
    <source>
        <strain evidence="2">TK19036</strain>
    </source>
</reference>
<gene>
    <name evidence="2" type="ORF">K4G66_18455</name>
</gene>
<dbReference type="Gene3D" id="3.40.50.1010">
    <property type="entry name" value="5'-nuclease"/>
    <property type="match status" value="1"/>
</dbReference>
<dbReference type="InterPro" id="IPR041705">
    <property type="entry name" value="PIN_Sll0205"/>
</dbReference>